<gene>
    <name evidence="11" type="ORF">C1SCF055_LOCUS38128</name>
</gene>
<dbReference type="GO" id="GO:0005886">
    <property type="term" value="C:plasma membrane"/>
    <property type="evidence" value="ECO:0007669"/>
    <property type="project" value="UniProtKB-SubCell"/>
</dbReference>
<feature type="domain" description="CN hydrolase" evidence="10">
    <location>
        <begin position="224"/>
        <end position="445"/>
    </location>
</feature>
<reference evidence="11" key="1">
    <citation type="submission" date="2022-10" db="EMBL/GenBank/DDBJ databases">
        <authorList>
            <person name="Chen Y."/>
            <person name="Dougan E. K."/>
            <person name="Chan C."/>
            <person name="Rhodes N."/>
            <person name="Thang M."/>
        </authorList>
    </citation>
    <scope>NUCLEOTIDE SEQUENCE</scope>
</reference>
<dbReference type="Gene3D" id="3.60.110.10">
    <property type="entry name" value="Carbon-nitrogen hydrolase"/>
    <property type="match status" value="1"/>
</dbReference>
<feature type="region of interest" description="Disordered" evidence="8">
    <location>
        <begin position="805"/>
        <end position="850"/>
    </location>
</feature>
<evidence type="ECO:0000256" key="8">
    <source>
        <dbReference type="SAM" id="MobiDB-lite"/>
    </source>
</evidence>
<keyword evidence="4 9" id="KW-0812">Transmembrane</keyword>
<keyword evidence="5 9" id="KW-1133">Transmembrane helix</keyword>
<protein>
    <submittedName>
        <fullName evidence="13">Apolipoprotein N-acyltransferase (ALP N-acyltransferase)</fullName>
    </submittedName>
</protein>
<comment type="caution">
    <text evidence="11">The sequence shown here is derived from an EMBL/GenBank/DDBJ whole genome shotgun (WGS) entry which is preliminary data.</text>
</comment>
<name>A0A9P1DML2_9DINO</name>
<dbReference type="Proteomes" id="UP001152797">
    <property type="component" value="Unassembled WGS sequence"/>
</dbReference>
<dbReference type="EMBL" id="CAMXCT020005724">
    <property type="protein sequence ID" value="CAL1166507.1"/>
    <property type="molecule type" value="Genomic_DNA"/>
</dbReference>
<evidence type="ECO:0000256" key="9">
    <source>
        <dbReference type="SAM" id="Phobius"/>
    </source>
</evidence>
<dbReference type="InterPro" id="IPR003010">
    <property type="entry name" value="C-N_Hydrolase"/>
</dbReference>
<feature type="region of interest" description="Disordered" evidence="8">
    <location>
        <begin position="629"/>
        <end position="675"/>
    </location>
</feature>
<accession>A0A9P1DML2</accession>
<evidence type="ECO:0000313" key="14">
    <source>
        <dbReference type="Proteomes" id="UP001152797"/>
    </source>
</evidence>
<evidence type="ECO:0000313" key="12">
    <source>
        <dbReference type="EMBL" id="CAL1166507.1"/>
    </source>
</evidence>
<dbReference type="CDD" id="cd07344">
    <property type="entry name" value="M48_yhfN_like"/>
    <property type="match status" value="1"/>
</dbReference>
<feature type="transmembrane region" description="Helical" evidence="9">
    <location>
        <begin position="70"/>
        <end position="89"/>
    </location>
</feature>
<feature type="transmembrane region" description="Helical" evidence="9">
    <location>
        <begin position="95"/>
        <end position="113"/>
    </location>
</feature>
<feature type="transmembrane region" description="Helical" evidence="9">
    <location>
        <begin position="199"/>
        <end position="221"/>
    </location>
</feature>
<sequence>MGGKDFRFVKLEAGRDERPKTSQDASAKHLWAVYLFGLIATFFTNLEAVPFMSALAMGCCCALAQSIQRLWIFALALIPLGAVMGVSTWGFLQEAALVICVLMQIPIFGAYLVHRRLTIRHPELWSVTLAFPCVNTVLWVLSSILLPIGSEGSPAYNMAGQNLMFIQCCAWLGRSSITFMLSWLAAAAAQRWVNPKSGFALKAAVGCYLLLTLAGGLRFYAPSFLGAFDPSGPDTSDFYGISCLASLPDMFATTKDRLDAGDSIIIHSERSTDPFLADSSYQSLLQQHYAKNHTEALLVLSFVENEQSWYKLLTRHGTVMSYAKNHPVPFVETDIRPGQAPPGVAKSLQLSGVQPVSVTGTICFDTDFPYLTRSLSSADLLLESSATWSNIGQQHLRGHQYAAVENGQTLVKCTYNGYTGAISPHGAIVYQVPQTTGVVSFQLPQYPKLTVFPMLYMVFEGIVGLAACVWILLACSPQLSTRWSLSVGKMRPRSHSKEVIGRPKVSGLELRPLPSLQSLPRRILPRCSGSSLEYDIRSEEREAERPHLRYVEPLHLGHGPAAAWGTCGEKEPQVEACQESATLQGEEVTISLPGDAFSFAEAVDTPEDVLSELRSASDDFEDVVVEELDGDAGDDEDEDRALETEAEDNVDEGDDLDFAKDSDSDQPGATQEDVGQCDEAVELPSGAETGVEELLLMDGTEQVIIVKKKKKKRKKKRKKRQKVIEEVTVEKKPPVPRFPHPTSSLSSKEDVSCAGNAMERTVSSTSERVPLRERFAKHLLLGRFPKRKSGPVDPLGAADVADVADASAEADDEEKFLPEGETDGMEDVSASENQAVSNPRGVPRRVVPSTSAAAQRAARARARALRPPRVVRIKRILQKEPDVREESEKTETDGEAKGSPNPRSFGLVAKAMPLRRGQPPKTVWKEPVVETLLSLGSLYFSFSSMRTPEGKKVPLKNRDKVVQTLHELNTKVALPICRQFGLRYNFFSEHHPQAKKAGVTCKEPLILRKQGPDGTEVQETRYLVTIRLRLRLHPTKGDPQTDFVSHGTQIAVLLHELCHLKHMNHGKDFMLFLRDIFAFAHKTLGVFAAGESNEIPSPWPWENLIFQRAGDVSDEELLKLFAEHREKQRQVKTPEAPEEAKEPNQVEAETEAEVLPEVPEALDIEAVSTSASDGVKTPPRSRGSRVLKGALWATAQGVMPGVPFGNL</sequence>
<keyword evidence="3" id="KW-0808">Transferase</keyword>
<keyword evidence="6 9" id="KW-0472">Membrane</keyword>
<feature type="transmembrane region" description="Helical" evidence="9">
    <location>
        <begin position="164"/>
        <end position="187"/>
    </location>
</feature>
<dbReference type="EMBL" id="CAMXCT030005724">
    <property type="protein sequence ID" value="CAL4800444.1"/>
    <property type="molecule type" value="Genomic_DNA"/>
</dbReference>
<dbReference type="InterPro" id="IPR004563">
    <property type="entry name" value="Apolipo_AcylTrfase"/>
</dbReference>
<evidence type="ECO:0000256" key="1">
    <source>
        <dbReference type="ARBA" id="ARBA00004651"/>
    </source>
</evidence>
<dbReference type="Gene3D" id="3.30.2010.10">
    <property type="entry name" value="Metalloproteases ('zincins'), catalytic domain"/>
    <property type="match status" value="1"/>
</dbReference>
<evidence type="ECO:0000256" key="7">
    <source>
        <dbReference type="ARBA" id="ARBA00023315"/>
    </source>
</evidence>
<reference evidence="12" key="2">
    <citation type="submission" date="2024-04" db="EMBL/GenBank/DDBJ databases">
        <authorList>
            <person name="Chen Y."/>
            <person name="Shah S."/>
            <person name="Dougan E. K."/>
            <person name="Thang M."/>
            <person name="Chan C."/>
        </authorList>
    </citation>
    <scope>NUCLEOTIDE SEQUENCE [LARGE SCALE GENOMIC DNA]</scope>
</reference>
<dbReference type="GO" id="GO:0042158">
    <property type="term" value="P:lipoprotein biosynthetic process"/>
    <property type="evidence" value="ECO:0007669"/>
    <property type="project" value="InterPro"/>
</dbReference>
<dbReference type="AlphaFoldDB" id="A0A9P1DML2"/>
<dbReference type="PANTHER" id="PTHR38686">
    <property type="entry name" value="APOLIPOPROTEIN N-ACYLTRANSFERASE"/>
    <property type="match status" value="1"/>
</dbReference>
<dbReference type="SUPFAM" id="SSF56317">
    <property type="entry name" value="Carbon-nitrogen hydrolase"/>
    <property type="match status" value="1"/>
</dbReference>
<feature type="region of interest" description="Disordered" evidence="8">
    <location>
        <begin position="1126"/>
        <end position="1151"/>
    </location>
</feature>
<dbReference type="EMBL" id="CAMXCT010005724">
    <property type="protein sequence ID" value="CAI4013132.1"/>
    <property type="molecule type" value="Genomic_DNA"/>
</dbReference>
<comment type="subcellular location">
    <subcellularLocation>
        <location evidence="1">Cell membrane</location>
        <topology evidence="1">Multi-pass membrane protein</topology>
    </subcellularLocation>
</comment>
<evidence type="ECO:0000313" key="13">
    <source>
        <dbReference type="EMBL" id="CAL4800444.1"/>
    </source>
</evidence>
<evidence type="ECO:0000256" key="3">
    <source>
        <dbReference type="ARBA" id="ARBA00022679"/>
    </source>
</evidence>
<evidence type="ECO:0000256" key="6">
    <source>
        <dbReference type="ARBA" id="ARBA00023136"/>
    </source>
</evidence>
<feature type="compositionally biased region" description="Basic and acidic residues" evidence="8">
    <location>
        <begin position="881"/>
        <end position="896"/>
    </location>
</feature>
<keyword evidence="2" id="KW-1003">Cell membrane</keyword>
<organism evidence="11">
    <name type="scientific">Cladocopium goreaui</name>
    <dbReference type="NCBI Taxonomy" id="2562237"/>
    <lineage>
        <taxon>Eukaryota</taxon>
        <taxon>Sar</taxon>
        <taxon>Alveolata</taxon>
        <taxon>Dinophyceae</taxon>
        <taxon>Suessiales</taxon>
        <taxon>Symbiodiniaceae</taxon>
        <taxon>Cladocopium</taxon>
    </lineage>
</organism>
<proteinExistence type="predicted"/>
<feature type="compositionally biased region" description="Acidic residues" evidence="8">
    <location>
        <begin position="808"/>
        <end position="826"/>
    </location>
</feature>
<evidence type="ECO:0000313" key="11">
    <source>
        <dbReference type="EMBL" id="CAI4013132.1"/>
    </source>
</evidence>
<keyword evidence="14" id="KW-1185">Reference proteome</keyword>
<evidence type="ECO:0000256" key="2">
    <source>
        <dbReference type="ARBA" id="ARBA00022475"/>
    </source>
</evidence>
<feature type="transmembrane region" description="Helical" evidence="9">
    <location>
        <begin position="31"/>
        <end position="58"/>
    </location>
</feature>
<dbReference type="PROSITE" id="PS50263">
    <property type="entry name" value="CN_HYDROLASE"/>
    <property type="match status" value="1"/>
</dbReference>
<feature type="compositionally biased region" description="Acidic residues" evidence="8">
    <location>
        <begin position="629"/>
        <end position="656"/>
    </location>
</feature>
<feature type="region of interest" description="Disordered" evidence="8">
    <location>
        <begin position="881"/>
        <end position="905"/>
    </location>
</feature>
<dbReference type="GO" id="GO:0016410">
    <property type="term" value="F:N-acyltransferase activity"/>
    <property type="evidence" value="ECO:0007669"/>
    <property type="project" value="InterPro"/>
</dbReference>
<dbReference type="InterPro" id="IPR036526">
    <property type="entry name" value="C-N_Hydrolase_sf"/>
</dbReference>
<dbReference type="OrthoDB" id="421298at2759"/>
<dbReference type="PANTHER" id="PTHR38686:SF1">
    <property type="entry name" value="APOLIPOPROTEIN N-ACYLTRANSFERASE"/>
    <property type="match status" value="1"/>
</dbReference>
<feature type="transmembrane region" description="Helical" evidence="9">
    <location>
        <begin position="125"/>
        <end position="144"/>
    </location>
</feature>
<evidence type="ECO:0000256" key="5">
    <source>
        <dbReference type="ARBA" id="ARBA00022989"/>
    </source>
</evidence>
<keyword evidence="7" id="KW-0012">Acyltransferase</keyword>
<evidence type="ECO:0000256" key="4">
    <source>
        <dbReference type="ARBA" id="ARBA00022692"/>
    </source>
</evidence>
<feature type="region of interest" description="Disordered" evidence="8">
    <location>
        <begin position="733"/>
        <end position="765"/>
    </location>
</feature>
<evidence type="ECO:0000259" key="10">
    <source>
        <dbReference type="PROSITE" id="PS50263"/>
    </source>
</evidence>